<dbReference type="AlphaFoldDB" id="S4NU68"/>
<name>S4NU68_9NEOP</name>
<accession>S4NU68</accession>
<sequence length="85" mass="9320">NFLDTGVINAEPNIKVSNTARHDTDDIEITIKIGKTVSNICIQKKEKDVKVSIKSDQEIQTSLSTCMGNEHNLHSSLIEPNAQTG</sequence>
<reference evidence="1" key="1">
    <citation type="journal article" date="2013" name="BMC Genomics">
        <title>Unscrambling butterfly oogenesis.</title>
        <authorList>
            <person name="Carter J.M."/>
            <person name="Baker S.C."/>
            <person name="Pink R."/>
            <person name="Carter D.R."/>
            <person name="Collins A."/>
            <person name="Tomlin J."/>
            <person name="Gibbs M."/>
            <person name="Breuker C.J."/>
        </authorList>
    </citation>
    <scope>NUCLEOTIDE SEQUENCE</scope>
    <source>
        <tissue evidence="1">Ovary</tissue>
    </source>
</reference>
<reference evidence="1" key="2">
    <citation type="submission" date="2013-05" db="EMBL/GenBank/DDBJ databases">
        <authorList>
            <person name="Carter J.-M."/>
            <person name="Baker S.C."/>
            <person name="Pink R."/>
            <person name="Carter D.R.F."/>
            <person name="Collins A."/>
            <person name="Tomlin J."/>
            <person name="Gibbs M."/>
            <person name="Breuker C.J."/>
        </authorList>
    </citation>
    <scope>NUCLEOTIDE SEQUENCE</scope>
    <source>
        <tissue evidence="1">Ovary</tissue>
    </source>
</reference>
<feature type="non-terminal residue" evidence="1">
    <location>
        <position position="1"/>
    </location>
</feature>
<dbReference type="EMBL" id="GAIX01011931">
    <property type="protein sequence ID" value="JAA80629.1"/>
    <property type="molecule type" value="Transcribed_RNA"/>
</dbReference>
<proteinExistence type="predicted"/>
<feature type="non-terminal residue" evidence="1">
    <location>
        <position position="85"/>
    </location>
</feature>
<organism evidence="1">
    <name type="scientific">Pararge aegeria</name>
    <name type="common">speckled wood butterfly</name>
    <dbReference type="NCBI Taxonomy" id="116150"/>
    <lineage>
        <taxon>Eukaryota</taxon>
        <taxon>Metazoa</taxon>
        <taxon>Ecdysozoa</taxon>
        <taxon>Arthropoda</taxon>
        <taxon>Hexapoda</taxon>
        <taxon>Insecta</taxon>
        <taxon>Pterygota</taxon>
        <taxon>Neoptera</taxon>
        <taxon>Endopterygota</taxon>
        <taxon>Lepidoptera</taxon>
        <taxon>Glossata</taxon>
        <taxon>Ditrysia</taxon>
        <taxon>Papilionoidea</taxon>
        <taxon>Nymphalidae</taxon>
        <taxon>Satyrinae</taxon>
        <taxon>Satyrini</taxon>
        <taxon>Parargina</taxon>
        <taxon>Pararge</taxon>
    </lineage>
</organism>
<protein>
    <submittedName>
        <fullName evidence="1">Uncharacterized protein</fullName>
    </submittedName>
</protein>
<evidence type="ECO:0000313" key="1">
    <source>
        <dbReference type="EMBL" id="JAA80629.1"/>
    </source>
</evidence>